<evidence type="ECO:0000256" key="1">
    <source>
        <dbReference type="SAM" id="Coils"/>
    </source>
</evidence>
<dbReference type="eggNOG" id="ENOG502S59W">
    <property type="taxonomic scope" value="Eukaryota"/>
</dbReference>
<dbReference type="EMBL" id="KI925459">
    <property type="protein sequence ID" value="ETW81053.1"/>
    <property type="molecule type" value="Genomic_DNA"/>
</dbReference>
<gene>
    <name evidence="3" type="ORF">HETIRDRAFT_427865</name>
</gene>
<reference evidence="3 4" key="1">
    <citation type="journal article" date="2012" name="New Phytol.">
        <title>Insight into trade-off between wood decay and parasitism from the genome of a fungal forest pathogen.</title>
        <authorList>
            <person name="Olson A."/>
            <person name="Aerts A."/>
            <person name="Asiegbu F."/>
            <person name="Belbahri L."/>
            <person name="Bouzid O."/>
            <person name="Broberg A."/>
            <person name="Canback B."/>
            <person name="Coutinho P.M."/>
            <person name="Cullen D."/>
            <person name="Dalman K."/>
            <person name="Deflorio G."/>
            <person name="van Diepen L.T."/>
            <person name="Dunand C."/>
            <person name="Duplessis S."/>
            <person name="Durling M."/>
            <person name="Gonthier P."/>
            <person name="Grimwood J."/>
            <person name="Fossdal C.G."/>
            <person name="Hansson D."/>
            <person name="Henrissat B."/>
            <person name="Hietala A."/>
            <person name="Himmelstrand K."/>
            <person name="Hoffmeister D."/>
            <person name="Hogberg N."/>
            <person name="James T.Y."/>
            <person name="Karlsson M."/>
            <person name="Kohler A."/>
            <person name="Kues U."/>
            <person name="Lee Y.H."/>
            <person name="Lin Y.C."/>
            <person name="Lind M."/>
            <person name="Lindquist E."/>
            <person name="Lombard V."/>
            <person name="Lucas S."/>
            <person name="Lunden K."/>
            <person name="Morin E."/>
            <person name="Murat C."/>
            <person name="Park J."/>
            <person name="Raffaello T."/>
            <person name="Rouze P."/>
            <person name="Salamov A."/>
            <person name="Schmutz J."/>
            <person name="Solheim H."/>
            <person name="Stahlberg J."/>
            <person name="Velez H."/>
            <person name="de Vries R.P."/>
            <person name="Wiebenga A."/>
            <person name="Woodward S."/>
            <person name="Yakovlev I."/>
            <person name="Garbelotto M."/>
            <person name="Martin F."/>
            <person name="Grigoriev I.V."/>
            <person name="Stenlid J."/>
        </authorList>
    </citation>
    <scope>NUCLEOTIDE SEQUENCE [LARGE SCALE GENOMIC DNA]</scope>
    <source>
        <strain evidence="3 4">TC 32-1</strain>
    </source>
</reference>
<dbReference type="Proteomes" id="UP000030671">
    <property type="component" value="Unassembled WGS sequence"/>
</dbReference>
<proteinExistence type="predicted"/>
<dbReference type="STRING" id="747525.W4K5F3"/>
<feature type="coiled-coil region" evidence="1">
    <location>
        <begin position="136"/>
        <end position="163"/>
    </location>
</feature>
<feature type="compositionally biased region" description="Basic and acidic residues" evidence="2">
    <location>
        <begin position="52"/>
        <end position="66"/>
    </location>
</feature>
<dbReference type="KEGG" id="hir:HETIRDRAFT_427865"/>
<dbReference type="OrthoDB" id="2409325at2759"/>
<organism evidence="3 4">
    <name type="scientific">Heterobasidion irregulare (strain TC 32-1)</name>
    <dbReference type="NCBI Taxonomy" id="747525"/>
    <lineage>
        <taxon>Eukaryota</taxon>
        <taxon>Fungi</taxon>
        <taxon>Dikarya</taxon>
        <taxon>Basidiomycota</taxon>
        <taxon>Agaricomycotina</taxon>
        <taxon>Agaricomycetes</taxon>
        <taxon>Russulales</taxon>
        <taxon>Bondarzewiaceae</taxon>
        <taxon>Heterobasidion</taxon>
        <taxon>Heterobasidion annosum species complex</taxon>
    </lineage>
</organism>
<feature type="region of interest" description="Disordered" evidence="2">
    <location>
        <begin position="1"/>
        <end position="83"/>
    </location>
</feature>
<keyword evidence="4" id="KW-1185">Reference proteome</keyword>
<evidence type="ECO:0000256" key="2">
    <source>
        <dbReference type="SAM" id="MobiDB-lite"/>
    </source>
</evidence>
<keyword evidence="1" id="KW-0175">Coiled coil</keyword>
<evidence type="ECO:0000313" key="4">
    <source>
        <dbReference type="Proteomes" id="UP000030671"/>
    </source>
</evidence>
<dbReference type="AlphaFoldDB" id="W4K5F3"/>
<sequence length="512" mass="53459">MADSTQRIVPGAPPLPPISKSQKKKRKSVKVKDGESPIVESIAIPDSTSAALEDKAPQESDTKEGSIAEEPPVQPPTANGVHPPIETALLSPVVDIISKRLKVTTKKISRIQSYASTDPAKLNDDQRRTLKTLPSLESVAKELEELKKAVEVHEAELAGELAAKLAATEQAAALRIAEAVAEAQSAHSAKTSSILSFLRLRSLLADRHPSVSSLAVDDSEAAAIFAAADHLLADESELKQELISGLLSGEGDFQTIPYVRFLDLTQSSLNPPEEAAPIDEPVPEQPEVPTESAPEVAVAGANGVPSTSASFHFMQESELENATTEGNQDWVEVPRTEDGPALAEVTATITEVYVANDTIVEQTVTITTEPVAEVPPSGTGNIDWADDEGDLPPIAGLHAKFGTSEREVAGGVGSAENVENVGTEEDVEASVGDSVVGTVVAGEASGVVTVVVSVVGTMASGEVVMVNTVAGEEGVVDADVDEASQITEMVLELQSLPEAICNSFPGGECSII</sequence>
<dbReference type="GeneID" id="20674235"/>
<dbReference type="RefSeq" id="XP_009547733.1">
    <property type="nucleotide sequence ID" value="XM_009549438.1"/>
</dbReference>
<evidence type="ECO:0000313" key="3">
    <source>
        <dbReference type="EMBL" id="ETW81053.1"/>
    </source>
</evidence>
<dbReference type="InParanoid" id="W4K5F3"/>
<name>W4K5F3_HETIT</name>
<protein>
    <submittedName>
        <fullName evidence="3">Uncharacterized protein</fullName>
    </submittedName>
</protein>
<dbReference type="HOGENOM" id="CLU_037443_0_0_1"/>
<accession>W4K5F3</accession>